<accession>A0A915BCV8</accession>
<name>A0A915BCV8_PARUN</name>
<protein>
    <submittedName>
        <fullName evidence="2">Ovule protein</fullName>
    </submittedName>
</protein>
<dbReference type="AlphaFoldDB" id="A0A915BCV8"/>
<evidence type="ECO:0000313" key="1">
    <source>
        <dbReference type="Proteomes" id="UP000887569"/>
    </source>
</evidence>
<organism evidence="1 2">
    <name type="scientific">Parascaris univalens</name>
    <name type="common">Nematode worm</name>
    <dbReference type="NCBI Taxonomy" id="6257"/>
    <lineage>
        <taxon>Eukaryota</taxon>
        <taxon>Metazoa</taxon>
        <taxon>Ecdysozoa</taxon>
        <taxon>Nematoda</taxon>
        <taxon>Chromadorea</taxon>
        <taxon>Rhabditida</taxon>
        <taxon>Spirurina</taxon>
        <taxon>Ascaridomorpha</taxon>
        <taxon>Ascaridoidea</taxon>
        <taxon>Ascarididae</taxon>
        <taxon>Parascaris</taxon>
    </lineage>
</organism>
<proteinExistence type="predicted"/>
<dbReference type="Proteomes" id="UP000887569">
    <property type="component" value="Unplaced"/>
</dbReference>
<sequence>MNFFFSLSFSRFIMVRSVIIRWEYPARIFESFDPILLERHYFHWLSKTLHSYLPCHFRDVYHLIILYFIVRYWVGNSFIDVREMLHSFVSLLSLWCVCSL</sequence>
<reference evidence="2" key="1">
    <citation type="submission" date="2022-11" db="UniProtKB">
        <authorList>
            <consortium name="WormBaseParasite"/>
        </authorList>
    </citation>
    <scope>IDENTIFICATION</scope>
</reference>
<keyword evidence="1" id="KW-1185">Reference proteome</keyword>
<evidence type="ECO:0000313" key="2">
    <source>
        <dbReference type="WBParaSite" id="PgR034_g079_t01"/>
    </source>
</evidence>
<dbReference type="WBParaSite" id="PgR034_g079_t01">
    <property type="protein sequence ID" value="PgR034_g079_t01"/>
    <property type="gene ID" value="PgR034_g079"/>
</dbReference>